<dbReference type="Proteomes" id="UP000789920">
    <property type="component" value="Unassembled WGS sequence"/>
</dbReference>
<sequence length="40" mass="4464">MLPPPLGVYNNANELFQSIQRFANSQGGVYNNSQSFTEET</sequence>
<gene>
    <name evidence="1" type="ORF">RPERSI_LOCUS32613</name>
</gene>
<evidence type="ECO:0000313" key="2">
    <source>
        <dbReference type="Proteomes" id="UP000789920"/>
    </source>
</evidence>
<dbReference type="EMBL" id="CAJVQC010136943">
    <property type="protein sequence ID" value="CAG8843108.1"/>
    <property type="molecule type" value="Genomic_DNA"/>
</dbReference>
<feature type="non-terminal residue" evidence="1">
    <location>
        <position position="40"/>
    </location>
</feature>
<evidence type="ECO:0000313" key="1">
    <source>
        <dbReference type="EMBL" id="CAG8843108.1"/>
    </source>
</evidence>
<organism evidence="1 2">
    <name type="scientific">Racocetra persica</name>
    <dbReference type="NCBI Taxonomy" id="160502"/>
    <lineage>
        <taxon>Eukaryota</taxon>
        <taxon>Fungi</taxon>
        <taxon>Fungi incertae sedis</taxon>
        <taxon>Mucoromycota</taxon>
        <taxon>Glomeromycotina</taxon>
        <taxon>Glomeromycetes</taxon>
        <taxon>Diversisporales</taxon>
        <taxon>Gigasporaceae</taxon>
        <taxon>Racocetra</taxon>
    </lineage>
</organism>
<name>A0ACA9SQA7_9GLOM</name>
<protein>
    <submittedName>
        <fullName evidence="1">30099_t:CDS:1</fullName>
    </submittedName>
</protein>
<comment type="caution">
    <text evidence="1">The sequence shown here is derived from an EMBL/GenBank/DDBJ whole genome shotgun (WGS) entry which is preliminary data.</text>
</comment>
<accession>A0ACA9SQA7</accession>
<reference evidence="1" key="1">
    <citation type="submission" date="2021-06" db="EMBL/GenBank/DDBJ databases">
        <authorList>
            <person name="Kallberg Y."/>
            <person name="Tangrot J."/>
            <person name="Rosling A."/>
        </authorList>
    </citation>
    <scope>NUCLEOTIDE SEQUENCE</scope>
    <source>
        <strain evidence="1">MA461A</strain>
    </source>
</reference>
<proteinExistence type="predicted"/>
<keyword evidence="2" id="KW-1185">Reference proteome</keyword>